<dbReference type="Proteomes" id="UP000664495">
    <property type="component" value="Unassembled WGS sequence"/>
</dbReference>
<proteinExistence type="predicted"/>
<evidence type="ECO:0000313" key="2">
    <source>
        <dbReference type="Proteomes" id="UP000664495"/>
    </source>
</evidence>
<keyword evidence="2" id="KW-1185">Reference proteome</keyword>
<sequence length="82" mass="10102">MFISVSEFKFLSLIERNMHDRIYRMITVQDCETKRELTFVINRFIEIPKFRKYEKIILEIHLTMRGRKAVPIIKQIKRKEDE</sequence>
<accession>A0ABS3HK94</accession>
<evidence type="ECO:0000313" key="1">
    <source>
        <dbReference type="EMBL" id="MBO0453883.1"/>
    </source>
</evidence>
<name>A0ABS3HK94_9ENTE</name>
<dbReference type="RefSeq" id="WP_207109639.1">
    <property type="nucleotide sequence ID" value="NZ_JAFLVR010000042.1"/>
</dbReference>
<organism evidence="1 2">
    <name type="scientific">Candidatus Enterococcus murrayae</name>
    <dbReference type="NCBI Taxonomy" id="2815321"/>
    <lineage>
        <taxon>Bacteria</taxon>
        <taxon>Bacillati</taxon>
        <taxon>Bacillota</taxon>
        <taxon>Bacilli</taxon>
        <taxon>Lactobacillales</taxon>
        <taxon>Enterococcaceae</taxon>
        <taxon>Enterococcus</taxon>
    </lineage>
</organism>
<reference evidence="1 2" key="1">
    <citation type="submission" date="2021-03" db="EMBL/GenBank/DDBJ databases">
        <title>Enterococcal diversity collection.</title>
        <authorList>
            <person name="Gilmore M.S."/>
            <person name="Schwartzman J."/>
            <person name="Van Tyne D."/>
            <person name="Martin M."/>
            <person name="Earl A.M."/>
            <person name="Manson A.L."/>
            <person name="Straub T."/>
            <person name="Salamzade R."/>
            <person name="Saavedra J."/>
            <person name="Lebreton F."/>
            <person name="Prichula J."/>
            <person name="Schaufler K."/>
            <person name="Gaca A."/>
            <person name="Sgardioli B."/>
            <person name="Wagenaar J."/>
            <person name="Strong T."/>
        </authorList>
    </citation>
    <scope>NUCLEOTIDE SEQUENCE [LARGE SCALE GENOMIC DNA]</scope>
    <source>
        <strain evidence="1 2">MJM16</strain>
    </source>
</reference>
<dbReference type="EMBL" id="JAFLVR010000042">
    <property type="protein sequence ID" value="MBO0453883.1"/>
    <property type="molecule type" value="Genomic_DNA"/>
</dbReference>
<gene>
    <name evidence="1" type="ORF">JZO85_16625</name>
</gene>
<comment type="caution">
    <text evidence="1">The sequence shown here is derived from an EMBL/GenBank/DDBJ whole genome shotgun (WGS) entry which is preliminary data.</text>
</comment>
<protein>
    <submittedName>
        <fullName evidence="1">Uncharacterized protein</fullName>
    </submittedName>
</protein>